<accession>A0AAD6XLQ4</accession>
<sequence length="417" mass="46553">MLPRNSVLWTSATASKRLWSPSGRRGHATEDRYRLRQRTPDDTAQVGAIRPQNIPTIRFARMKRRRVFVPNDYFVDGLEYPPPGMPALATSEELPSEQWRITPSTTLHPGKLSSTDFLEQLPDPFTKYFYGPAPQTAAVTLPDRYIGASINWVLAQPPRLTPGFLYYQAPPSTALAGSLRYRLTPHYDPASEESPLDAFTQGTDLVVPNTGSLPWSVPVWELARISPLRNLLVSDGWLVPDPDVVGLGSLNERSLALHALGQPFLVEFHMATVRAWILPPWPARPVCARILTNFVDLSSKYPRTPFEGFGLMTIERHPKGFATRLLRVLSRSGAYGRGSTKNKKTLQPIAEMSRPLRVAPIIRRAASSPDHPEYVAAHSAILKAISSLPDYDDQVVPWQPFNATPTRAPLLLRYKAV</sequence>
<organism evidence="1 2">
    <name type="scientific">Mycena belliarum</name>
    <dbReference type="NCBI Taxonomy" id="1033014"/>
    <lineage>
        <taxon>Eukaryota</taxon>
        <taxon>Fungi</taxon>
        <taxon>Dikarya</taxon>
        <taxon>Basidiomycota</taxon>
        <taxon>Agaricomycotina</taxon>
        <taxon>Agaricomycetes</taxon>
        <taxon>Agaricomycetidae</taxon>
        <taxon>Agaricales</taxon>
        <taxon>Marasmiineae</taxon>
        <taxon>Mycenaceae</taxon>
        <taxon>Mycena</taxon>
    </lineage>
</organism>
<reference evidence="1" key="1">
    <citation type="submission" date="2023-03" db="EMBL/GenBank/DDBJ databases">
        <title>Massive genome expansion in bonnet fungi (Mycena s.s.) driven by repeated elements and novel gene families across ecological guilds.</title>
        <authorList>
            <consortium name="Lawrence Berkeley National Laboratory"/>
            <person name="Harder C.B."/>
            <person name="Miyauchi S."/>
            <person name="Viragh M."/>
            <person name="Kuo A."/>
            <person name="Thoen E."/>
            <person name="Andreopoulos B."/>
            <person name="Lu D."/>
            <person name="Skrede I."/>
            <person name="Drula E."/>
            <person name="Henrissat B."/>
            <person name="Morin E."/>
            <person name="Kohler A."/>
            <person name="Barry K."/>
            <person name="LaButti K."/>
            <person name="Morin E."/>
            <person name="Salamov A."/>
            <person name="Lipzen A."/>
            <person name="Mereny Z."/>
            <person name="Hegedus B."/>
            <person name="Baldrian P."/>
            <person name="Stursova M."/>
            <person name="Weitz H."/>
            <person name="Taylor A."/>
            <person name="Grigoriev I.V."/>
            <person name="Nagy L.G."/>
            <person name="Martin F."/>
            <person name="Kauserud H."/>
        </authorList>
    </citation>
    <scope>NUCLEOTIDE SEQUENCE</scope>
    <source>
        <strain evidence="1">CBHHK173m</strain>
    </source>
</reference>
<comment type="caution">
    <text evidence="1">The sequence shown here is derived from an EMBL/GenBank/DDBJ whole genome shotgun (WGS) entry which is preliminary data.</text>
</comment>
<proteinExistence type="predicted"/>
<keyword evidence="2" id="KW-1185">Reference proteome</keyword>
<dbReference type="EMBL" id="JARJCN010000057">
    <property type="protein sequence ID" value="KAJ7079969.1"/>
    <property type="molecule type" value="Genomic_DNA"/>
</dbReference>
<dbReference type="Proteomes" id="UP001222325">
    <property type="component" value="Unassembled WGS sequence"/>
</dbReference>
<evidence type="ECO:0000313" key="2">
    <source>
        <dbReference type="Proteomes" id="UP001222325"/>
    </source>
</evidence>
<name>A0AAD6XLQ4_9AGAR</name>
<protein>
    <submittedName>
        <fullName evidence="1">Uncharacterized protein</fullName>
    </submittedName>
</protein>
<evidence type="ECO:0000313" key="1">
    <source>
        <dbReference type="EMBL" id="KAJ7079969.1"/>
    </source>
</evidence>
<gene>
    <name evidence="1" type="ORF">B0H15DRAFT_933326</name>
</gene>
<dbReference type="AlphaFoldDB" id="A0AAD6XLQ4"/>